<organism evidence="1 2">
    <name type="scientific">Sphaerodactylus townsendi</name>
    <dbReference type="NCBI Taxonomy" id="933632"/>
    <lineage>
        <taxon>Eukaryota</taxon>
        <taxon>Metazoa</taxon>
        <taxon>Chordata</taxon>
        <taxon>Craniata</taxon>
        <taxon>Vertebrata</taxon>
        <taxon>Euteleostomi</taxon>
        <taxon>Lepidosauria</taxon>
        <taxon>Squamata</taxon>
        <taxon>Bifurcata</taxon>
        <taxon>Gekkota</taxon>
        <taxon>Sphaerodactylidae</taxon>
        <taxon>Sphaerodactylus</taxon>
    </lineage>
</organism>
<protein>
    <submittedName>
        <fullName evidence="1">Uncharacterized protein</fullName>
    </submittedName>
</protein>
<name>A0ACB8FYS4_9SAUR</name>
<gene>
    <name evidence="1" type="ORF">K3G42_012340</name>
</gene>
<evidence type="ECO:0000313" key="2">
    <source>
        <dbReference type="Proteomes" id="UP000827872"/>
    </source>
</evidence>
<dbReference type="EMBL" id="CM037626">
    <property type="protein sequence ID" value="KAH8011902.1"/>
    <property type="molecule type" value="Genomic_DNA"/>
</dbReference>
<proteinExistence type="predicted"/>
<sequence length="214" mass="22084">MPKGKSIQASELKAALYEQSVAPDTSAKVKKSTKIPSVRHLSPISSEKIHSSAYGRASSFVARKGQNHSIFVRERRAPPLPDLPPPLATDSMAASPPRPTPPQRLDWAAEGFGRRQTVRAGEPSGGAALDAPAGSGPPAILSLHAASPGSEGEAATGDGRTGCARRRGSGSPQRLALPPEETCWRPLPRRSLAGLSALPTAGAGVTALPGFVPA</sequence>
<dbReference type="Proteomes" id="UP000827872">
    <property type="component" value="Linkage Group LG13"/>
</dbReference>
<evidence type="ECO:0000313" key="1">
    <source>
        <dbReference type="EMBL" id="KAH8011902.1"/>
    </source>
</evidence>
<keyword evidence="2" id="KW-1185">Reference proteome</keyword>
<comment type="caution">
    <text evidence="1">The sequence shown here is derived from an EMBL/GenBank/DDBJ whole genome shotgun (WGS) entry which is preliminary data.</text>
</comment>
<accession>A0ACB8FYS4</accession>
<reference evidence="1" key="1">
    <citation type="submission" date="2021-08" db="EMBL/GenBank/DDBJ databases">
        <title>The first chromosome-level gecko genome reveals the dynamic sex chromosomes of Neotropical dwarf geckos (Sphaerodactylidae: Sphaerodactylus).</title>
        <authorList>
            <person name="Pinto B.J."/>
            <person name="Keating S.E."/>
            <person name="Gamble T."/>
        </authorList>
    </citation>
    <scope>NUCLEOTIDE SEQUENCE</scope>
    <source>
        <strain evidence="1">TG3544</strain>
    </source>
</reference>